<accession>A0ABT1YMY3</accession>
<sequence>MNDKLKGLVLGLSIGVMMTGSIAYASGTQIEVYFKNIKYMFDGQQKKPADDSFIYNGTTYVPLRFVSEALGKEVTWDGDNETIYVGRKVDLSSIVAVYKDGQVTLGDFEKYMNIISLLNQQDISANADINYKTSLLKQFVASKILYGRMTSEDKELLPKAVTKQFNSLKGYIEEISGDQGSAAFLAKLNLTEEDLRDYLDNVIGSQKALAVPAKVMYDKEVSNNNTDYIAASVSHILINFRDEQGATRPAEEVDKKVKEVQEKLKGGADFAAVAREYSEDEGSKSNGGYYENAAVSEWVPEFKKAAIELPVKTISEPVKTQFGYHIMRVESRGYTPYVQAPDSIKKRLINSSFQQFSTNELPGLIESIDLTK</sequence>
<comment type="caution">
    <text evidence="3">The sequence shown here is derived from an EMBL/GenBank/DDBJ whole genome shotgun (WGS) entry which is preliminary data.</text>
</comment>
<dbReference type="EC" id="5.2.1.8" evidence="3"/>
<keyword evidence="1 3" id="KW-0413">Isomerase</keyword>
<organism evidence="3 4">
    <name type="scientific">Paenibacillus radicis</name>
    <name type="common">ex Xue et al. 2023</name>
    <dbReference type="NCBI Taxonomy" id="2972489"/>
    <lineage>
        <taxon>Bacteria</taxon>
        <taxon>Bacillati</taxon>
        <taxon>Bacillota</taxon>
        <taxon>Bacilli</taxon>
        <taxon>Bacillales</taxon>
        <taxon>Paenibacillaceae</taxon>
        <taxon>Paenibacillus</taxon>
    </lineage>
</organism>
<evidence type="ECO:0000313" key="3">
    <source>
        <dbReference type="EMBL" id="MCR8634537.1"/>
    </source>
</evidence>
<dbReference type="Gene3D" id="3.10.50.40">
    <property type="match status" value="1"/>
</dbReference>
<dbReference type="SUPFAM" id="SSF109998">
    <property type="entry name" value="Triger factor/SurA peptide-binding domain-like"/>
    <property type="match status" value="1"/>
</dbReference>
<evidence type="ECO:0000259" key="2">
    <source>
        <dbReference type="PROSITE" id="PS50198"/>
    </source>
</evidence>
<dbReference type="EMBL" id="JANQBD010000020">
    <property type="protein sequence ID" value="MCR8634537.1"/>
    <property type="molecule type" value="Genomic_DNA"/>
</dbReference>
<evidence type="ECO:0000313" key="4">
    <source>
        <dbReference type="Proteomes" id="UP001300012"/>
    </source>
</evidence>
<dbReference type="InterPro" id="IPR027304">
    <property type="entry name" value="Trigger_fact/SurA_dom_sf"/>
</dbReference>
<dbReference type="InterPro" id="IPR012854">
    <property type="entry name" value="Cu_amine_oxidase-like_N"/>
</dbReference>
<feature type="domain" description="PpiC" evidence="2">
    <location>
        <begin position="233"/>
        <end position="331"/>
    </location>
</feature>
<dbReference type="InterPro" id="IPR050245">
    <property type="entry name" value="PrsA_foldase"/>
</dbReference>
<dbReference type="PROSITE" id="PS50198">
    <property type="entry name" value="PPIC_PPIASE_2"/>
    <property type="match status" value="1"/>
</dbReference>
<dbReference type="RefSeq" id="WP_258216093.1">
    <property type="nucleotide sequence ID" value="NZ_JANQBD010000020.1"/>
</dbReference>
<dbReference type="InterPro" id="IPR046357">
    <property type="entry name" value="PPIase_dom_sf"/>
</dbReference>
<dbReference type="Pfam" id="PF07833">
    <property type="entry name" value="Cu_amine_oxidN1"/>
    <property type="match status" value="1"/>
</dbReference>
<keyword evidence="1" id="KW-0697">Rotamase</keyword>
<dbReference type="SUPFAM" id="SSF54534">
    <property type="entry name" value="FKBP-like"/>
    <property type="match status" value="1"/>
</dbReference>
<dbReference type="GO" id="GO:0003755">
    <property type="term" value="F:peptidyl-prolyl cis-trans isomerase activity"/>
    <property type="evidence" value="ECO:0007669"/>
    <property type="project" value="UniProtKB-EC"/>
</dbReference>
<dbReference type="InterPro" id="IPR000297">
    <property type="entry name" value="PPIase_PpiC"/>
</dbReference>
<dbReference type="Proteomes" id="UP001300012">
    <property type="component" value="Unassembled WGS sequence"/>
</dbReference>
<gene>
    <name evidence="3" type="ORF">NV381_25405</name>
</gene>
<dbReference type="PANTHER" id="PTHR47245">
    <property type="entry name" value="PEPTIDYLPROLYL ISOMERASE"/>
    <property type="match status" value="1"/>
</dbReference>
<keyword evidence="4" id="KW-1185">Reference proteome</keyword>
<reference evidence="3 4" key="1">
    <citation type="submission" date="2022-08" db="EMBL/GenBank/DDBJ databases">
        <title>Paenibacillus endoradicis sp. nov., Paenibacillus radicibacter sp. nov and Paenibacillus pararadicis sp. nov., three cold-adapted plant growth-promoting bacteria isolated from root of Larix gmelinii in Great Khingan.</title>
        <authorList>
            <person name="Xue H."/>
        </authorList>
    </citation>
    <scope>NUCLEOTIDE SEQUENCE [LARGE SCALE GENOMIC DNA]</scope>
    <source>
        <strain evidence="3 4">N5-1-1-5</strain>
    </source>
</reference>
<dbReference type="Gene3D" id="3.30.457.10">
    <property type="entry name" value="Copper amine oxidase-like, N-terminal domain"/>
    <property type="match status" value="1"/>
</dbReference>
<dbReference type="Pfam" id="PF00639">
    <property type="entry name" value="Rotamase"/>
    <property type="match status" value="1"/>
</dbReference>
<protein>
    <submittedName>
        <fullName evidence="3">Peptidylprolyl isomerase</fullName>
        <ecNumber evidence="3">5.2.1.8</ecNumber>
    </submittedName>
</protein>
<name>A0ABT1YMY3_9BACL</name>
<dbReference type="SUPFAM" id="SSF55383">
    <property type="entry name" value="Copper amine oxidase, domain N"/>
    <property type="match status" value="1"/>
</dbReference>
<evidence type="ECO:0000256" key="1">
    <source>
        <dbReference type="PROSITE-ProRule" id="PRU00278"/>
    </source>
</evidence>
<dbReference type="PANTHER" id="PTHR47245:SF2">
    <property type="entry name" value="PEPTIDYL-PROLYL CIS-TRANS ISOMERASE HP_0175-RELATED"/>
    <property type="match status" value="1"/>
</dbReference>
<proteinExistence type="predicted"/>
<dbReference type="InterPro" id="IPR036582">
    <property type="entry name" value="Mao_N_sf"/>
</dbReference>